<feature type="transmembrane region" description="Helical" evidence="7">
    <location>
        <begin position="43"/>
        <end position="64"/>
    </location>
</feature>
<dbReference type="Proteomes" id="UP001497623">
    <property type="component" value="Unassembled WGS sequence"/>
</dbReference>
<organism evidence="9 10">
    <name type="scientific">Meganyctiphanes norvegica</name>
    <name type="common">Northern krill</name>
    <name type="synonym">Thysanopoda norvegica</name>
    <dbReference type="NCBI Taxonomy" id="48144"/>
    <lineage>
        <taxon>Eukaryota</taxon>
        <taxon>Metazoa</taxon>
        <taxon>Ecdysozoa</taxon>
        <taxon>Arthropoda</taxon>
        <taxon>Crustacea</taxon>
        <taxon>Multicrustacea</taxon>
        <taxon>Malacostraca</taxon>
        <taxon>Eumalacostraca</taxon>
        <taxon>Eucarida</taxon>
        <taxon>Euphausiacea</taxon>
        <taxon>Euphausiidae</taxon>
        <taxon>Meganyctiphanes</taxon>
    </lineage>
</organism>
<comment type="subcellular location">
    <subcellularLocation>
        <location evidence="1">Cell membrane</location>
        <topology evidence="1">Multi-pass membrane protein</topology>
    </subcellularLocation>
    <subcellularLocation>
        <location evidence="7">Membrane</location>
        <topology evidence="7">Multi-pass membrane protein</topology>
    </subcellularLocation>
</comment>
<feature type="transmembrane region" description="Helical" evidence="7">
    <location>
        <begin position="367"/>
        <end position="388"/>
    </location>
</feature>
<evidence type="ECO:0000313" key="10">
    <source>
        <dbReference type="Proteomes" id="UP001497623"/>
    </source>
</evidence>
<dbReference type="AlphaFoldDB" id="A0AAV2RT39"/>
<protein>
    <recommendedName>
        <fullName evidence="7">XK-related protein</fullName>
    </recommendedName>
</protein>
<feature type="compositionally biased region" description="Low complexity" evidence="8">
    <location>
        <begin position="148"/>
        <end position="158"/>
    </location>
</feature>
<feature type="transmembrane region" description="Helical" evidence="7">
    <location>
        <begin position="255"/>
        <end position="277"/>
    </location>
</feature>
<dbReference type="InterPro" id="IPR050895">
    <property type="entry name" value="XK-related_scramblase"/>
</dbReference>
<reference evidence="9 10" key="1">
    <citation type="submission" date="2024-05" db="EMBL/GenBank/DDBJ databases">
        <authorList>
            <person name="Wallberg A."/>
        </authorList>
    </citation>
    <scope>NUCLEOTIDE SEQUENCE [LARGE SCALE GENOMIC DNA]</scope>
</reference>
<feature type="transmembrane region" description="Helical" evidence="7">
    <location>
        <begin position="105"/>
        <end position="126"/>
    </location>
</feature>
<comment type="caution">
    <text evidence="9">The sequence shown here is derived from an EMBL/GenBank/DDBJ whole genome shotgun (WGS) entry which is preliminary data.</text>
</comment>
<dbReference type="Pfam" id="PF09815">
    <property type="entry name" value="XK-related"/>
    <property type="match status" value="1"/>
</dbReference>
<evidence type="ECO:0000256" key="7">
    <source>
        <dbReference type="RuleBase" id="RU910716"/>
    </source>
</evidence>
<feature type="transmembrane region" description="Helical" evidence="7">
    <location>
        <begin position="70"/>
        <end position="93"/>
    </location>
</feature>
<evidence type="ECO:0000256" key="3">
    <source>
        <dbReference type="ARBA" id="ARBA00022475"/>
    </source>
</evidence>
<evidence type="ECO:0000256" key="6">
    <source>
        <dbReference type="ARBA" id="ARBA00023136"/>
    </source>
</evidence>
<feature type="transmembrane region" description="Helical" evidence="7">
    <location>
        <begin position="214"/>
        <end position="235"/>
    </location>
</feature>
<evidence type="ECO:0000256" key="2">
    <source>
        <dbReference type="ARBA" id="ARBA00008789"/>
    </source>
</evidence>
<feature type="transmembrane region" description="Helical" evidence="7">
    <location>
        <begin position="283"/>
        <end position="301"/>
    </location>
</feature>
<dbReference type="GO" id="GO:0005886">
    <property type="term" value="C:plasma membrane"/>
    <property type="evidence" value="ECO:0007669"/>
    <property type="project" value="UniProtKB-SubCell"/>
</dbReference>
<dbReference type="PANTHER" id="PTHR16024:SF6">
    <property type="entry name" value="XK-RELATED PROTEIN"/>
    <property type="match status" value="1"/>
</dbReference>
<evidence type="ECO:0000256" key="1">
    <source>
        <dbReference type="ARBA" id="ARBA00004651"/>
    </source>
</evidence>
<evidence type="ECO:0000313" key="9">
    <source>
        <dbReference type="EMBL" id="CAL4139122.1"/>
    </source>
</evidence>
<dbReference type="PANTHER" id="PTHR16024">
    <property type="entry name" value="XK-RELATED PROTEIN"/>
    <property type="match status" value="1"/>
</dbReference>
<keyword evidence="5 7" id="KW-1133">Transmembrane helix</keyword>
<keyword evidence="4 7" id="KW-0812">Transmembrane</keyword>
<accession>A0AAV2RT39</accession>
<dbReference type="EMBL" id="CAXKWB010031103">
    <property type="protein sequence ID" value="CAL4139122.1"/>
    <property type="molecule type" value="Genomic_DNA"/>
</dbReference>
<feature type="compositionally biased region" description="Basic and acidic residues" evidence="8">
    <location>
        <begin position="138"/>
        <end position="147"/>
    </location>
</feature>
<evidence type="ECO:0000256" key="8">
    <source>
        <dbReference type="SAM" id="MobiDB-lite"/>
    </source>
</evidence>
<sequence>MGCCGCCPEPIRNAVCSILNITVNWFHELYSKNKPVFTITKKLLSIFLYVLDVVTDILSAVYYISSGHLLWGLLTGVFIILPMIISSVVLIIINKIKGSMHSLPVKFLLVIAAIVFSPMVPFSILVKDAFVSLKGHASRHDNTDDNNKGNSNMDGNGNSDDDNNLNDDVVDNVYGDNDPFLVSFVKICEALAESYPQAAMQMFIAFQDLDNVTFLQWLTIVTSFITLSVSISTTLSITISRLSGRLYNPAISSRIIFTIFGLLAVAARFLVACIYSTIYSSWWFVPIGFELATSIFIWVTIRWGNCTMFVPLDQTHHFSNIWDVVYVILRWLRTAAYNTFTLSGLVVSTVNLAFAVGGCFICVSPTVAISVLSIAATSWCSNIIFIVVPQFKGIRSDWLHINENGESWLY</sequence>
<gene>
    <name evidence="9" type="ORF">MNOR_LOCUS28347</name>
</gene>
<feature type="region of interest" description="Disordered" evidence="8">
    <location>
        <begin position="137"/>
        <end position="162"/>
    </location>
</feature>
<proteinExistence type="inferred from homology"/>
<feature type="transmembrane region" description="Helical" evidence="7">
    <location>
        <begin position="340"/>
        <end position="361"/>
    </location>
</feature>
<comment type="similarity">
    <text evidence="2 7">Belongs to the XK family.</text>
</comment>
<keyword evidence="6 7" id="KW-0472">Membrane</keyword>
<keyword evidence="10" id="KW-1185">Reference proteome</keyword>
<keyword evidence="3" id="KW-1003">Cell membrane</keyword>
<dbReference type="InterPro" id="IPR018629">
    <property type="entry name" value="XK-rel"/>
</dbReference>
<name>A0AAV2RT39_MEGNR</name>
<evidence type="ECO:0000256" key="4">
    <source>
        <dbReference type="ARBA" id="ARBA00022692"/>
    </source>
</evidence>
<evidence type="ECO:0000256" key="5">
    <source>
        <dbReference type="ARBA" id="ARBA00022989"/>
    </source>
</evidence>